<sequence>MDMVPSWRHWTLCVVFGISALLTPPALAQAVPAGGSMSARAHEPIRPLRPPTGLDRDKVALGARLFHDPLLSADQTVSCATCHPLAHGGADGLPVSLGVGGAKGTANSPTVYNTNLNVAQFWDGRAATLEEQVNGPLTHPAEMATSWPALLARLEQSPYVAEFRKVYGADPDEIRVRDALAQFERSLVTLDAPFDRWLAGDDNALSAEQKHGYALFKSYGCASCHQGANVGGNMFQRFGFYGNWFADRGRTAQGDLGRYAVTGKAADKYVFKVPSLRLVTLTAPYFHDGSVADLSEAIRIMARYQLGRDIPEGDIAPMVAFLGSLVDPARLATAP</sequence>
<dbReference type="InterPro" id="IPR004852">
    <property type="entry name" value="Di-haem_cyt_c_peroxidsae"/>
</dbReference>
<comment type="caution">
    <text evidence="12">The sequence shown here is derived from an EMBL/GenBank/DDBJ whole genome shotgun (WGS) entry which is preliminary data.</text>
</comment>
<evidence type="ECO:0000256" key="7">
    <source>
        <dbReference type="ARBA" id="ARBA00023004"/>
    </source>
</evidence>
<feature type="domain" description="Cytochrome c" evidence="11">
    <location>
        <begin position="57"/>
        <end position="167"/>
    </location>
</feature>
<dbReference type="Gene3D" id="1.10.760.10">
    <property type="entry name" value="Cytochrome c-like domain"/>
    <property type="match status" value="2"/>
</dbReference>
<reference evidence="12 13" key="1">
    <citation type="submission" date="2020-02" db="EMBL/GenBank/DDBJ databases">
        <authorList>
            <person name="Dziuba M."/>
            <person name="Kuznetsov B."/>
            <person name="Mardanov A."/>
            <person name="Ravin N."/>
            <person name="Grouzdev D."/>
        </authorList>
    </citation>
    <scope>NUCLEOTIDE SEQUENCE [LARGE SCALE GENOMIC DNA]</scope>
    <source>
        <strain evidence="12 13">SpK</strain>
    </source>
</reference>
<proteinExistence type="predicted"/>
<evidence type="ECO:0000259" key="11">
    <source>
        <dbReference type="PROSITE" id="PS51007"/>
    </source>
</evidence>
<evidence type="ECO:0000313" key="12">
    <source>
        <dbReference type="EMBL" id="NFV82231.1"/>
    </source>
</evidence>
<feature type="binding site" description="covalent" evidence="8">
    <location>
        <position position="79"/>
    </location>
    <ligand>
        <name>heme c</name>
        <dbReference type="ChEBI" id="CHEBI:61717"/>
        <label>1</label>
    </ligand>
</feature>
<dbReference type="PIRSF" id="PIRSF000294">
    <property type="entry name" value="Cytochrome-c_peroxidase"/>
    <property type="match status" value="1"/>
</dbReference>
<feature type="binding site" description="axial binding residue" evidence="9">
    <location>
        <position position="83"/>
    </location>
    <ligand>
        <name>heme c</name>
        <dbReference type="ChEBI" id="CHEBI:61717"/>
        <label>1</label>
    </ligand>
    <ligandPart>
        <name>Fe</name>
        <dbReference type="ChEBI" id="CHEBI:18248"/>
    </ligandPart>
</feature>
<dbReference type="InterPro" id="IPR009056">
    <property type="entry name" value="Cyt_c-like_dom"/>
</dbReference>
<dbReference type="Proteomes" id="UP000480684">
    <property type="component" value="Unassembled WGS sequence"/>
</dbReference>
<accession>A0A7C9V2E7</accession>
<keyword evidence="7 9" id="KW-0408">Iron</keyword>
<evidence type="ECO:0000256" key="5">
    <source>
        <dbReference type="ARBA" id="ARBA00022764"/>
    </source>
</evidence>
<evidence type="ECO:0000256" key="2">
    <source>
        <dbReference type="ARBA" id="ARBA00022617"/>
    </source>
</evidence>
<dbReference type="PANTHER" id="PTHR30600">
    <property type="entry name" value="CYTOCHROME C PEROXIDASE-RELATED"/>
    <property type="match status" value="1"/>
</dbReference>
<feature type="domain" description="Cytochrome c" evidence="11">
    <location>
        <begin position="207"/>
        <end position="326"/>
    </location>
</feature>
<comment type="cofactor">
    <cofactor evidence="8">
        <name>heme</name>
        <dbReference type="ChEBI" id="CHEBI:30413"/>
    </cofactor>
    <text evidence="8">Binds 2 heme groups.</text>
</comment>
<evidence type="ECO:0000256" key="9">
    <source>
        <dbReference type="PIRSR" id="PIRSR000294-2"/>
    </source>
</evidence>
<keyword evidence="12" id="KW-0575">Peroxidase</keyword>
<keyword evidence="6" id="KW-0560">Oxidoreductase</keyword>
<feature type="signal peptide" evidence="10">
    <location>
        <begin position="1"/>
        <end position="28"/>
    </location>
</feature>
<organism evidence="12 13">
    <name type="scientific">Magnetospirillum aberrantis SpK</name>
    <dbReference type="NCBI Taxonomy" id="908842"/>
    <lineage>
        <taxon>Bacteria</taxon>
        <taxon>Pseudomonadati</taxon>
        <taxon>Pseudomonadota</taxon>
        <taxon>Alphaproteobacteria</taxon>
        <taxon>Rhodospirillales</taxon>
        <taxon>Rhodospirillaceae</taxon>
        <taxon>Magnetospirillum</taxon>
    </lineage>
</organism>
<dbReference type="InterPro" id="IPR051395">
    <property type="entry name" value="Cytochrome_c_Peroxidase/MauG"/>
</dbReference>
<evidence type="ECO:0000313" key="13">
    <source>
        <dbReference type="Proteomes" id="UP000480684"/>
    </source>
</evidence>
<dbReference type="GO" id="GO:0009055">
    <property type="term" value="F:electron transfer activity"/>
    <property type="evidence" value="ECO:0007669"/>
    <property type="project" value="InterPro"/>
</dbReference>
<dbReference type="GO" id="GO:0020037">
    <property type="term" value="F:heme binding"/>
    <property type="evidence" value="ECO:0007669"/>
    <property type="project" value="InterPro"/>
</dbReference>
<dbReference type="InterPro" id="IPR026259">
    <property type="entry name" value="MauG/Cytc_peroxidase"/>
</dbReference>
<keyword evidence="4 10" id="KW-0732">Signal</keyword>
<name>A0A7C9V2E7_9PROT</name>
<evidence type="ECO:0000256" key="1">
    <source>
        <dbReference type="ARBA" id="ARBA00004418"/>
    </source>
</evidence>
<feature type="binding site" description="axial binding residue" evidence="9">
    <location>
        <position position="225"/>
    </location>
    <ligand>
        <name>heme c</name>
        <dbReference type="ChEBI" id="CHEBI:61717"/>
        <label>2</label>
    </ligand>
    <ligandPart>
        <name>Fe</name>
        <dbReference type="ChEBI" id="CHEBI:18248"/>
    </ligandPart>
</feature>
<feature type="chain" id="PRO_5028948051" evidence="10">
    <location>
        <begin position="29"/>
        <end position="335"/>
    </location>
</feature>
<dbReference type="Pfam" id="PF03150">
    <property type="entry name" value="CCP_MauG"/>
    <property type="match status" value="1"/>
</dbReference>
<evidence type="ECO:0000256" key="6">
    <source>
        <dbReference type="ARBA" id="ARBA00023002"/>
    </source>
</evidence>
<dbReference type="SUPFAM" id="SSF46626">
    <property type="entry name" value="Cytochrome c"/>
    <property type="match status" value="2"/>
</dbReference>
<dbReference type="AlphaFoldDB" id="A0A7C9V2E7"/>
<comment type="subcellular location">
    <subcellularLocation>
        <location evidence="1">Periplasm</location>
    </subcellularLocation>
</comment>
<dbReference type="EMBL" id="JAAIYP010000047">
    <property type="protein sequence ID" value="NFV82231.1"/>
    <property type="molecule type" value="Genomic_DNA"/>
</dbReference>
<evidence type="ECO:0000256" key="8">
    <source>
        <dbReference type="PIRSR" id="PIRSR000294-1"/>
    </source>
</evidence>
<protein>
    <submittedName>
        <fullName evidence="12">Cytochrome-c peroxidase</fullName>
    </submittedName>
</protein>
<keyword evidence="13" id="KW-1185">Reference proteome</keyword>
<keyword evidence="3 9" id="KW-0479">Metal-binding</keyword>
<evidence type="ECO:0000256" key="4">
    <source>
        <dbReference type="ARBA" id="ARBA00022729"/>
    </source>
</evidence>
<dbReference type="PANTHER" id="PTHR30600:SF7">
    <property type="entry name" value="CYTOCHROME C PEROXIDASE-RELATED"/>
    <property type="match status" value="1"/>
</dbReference>
<feature type="binding site" description="covalent" evidence="8">
    <location>
        <position position="224"/>
    </location>
    <ligand>
        <name>heme c</name>
        <dbReference type="ChEBI" id="CHEBI:61717"/>
        <label>2</label>
    </ligand>
</feature>
<comment type="PTM">
    <text evidence="8">Binds 2 heme groups per subunit.</text>
</comment>
<feature type="binding site" description="axial binding residue" evidence="9">
    <location>
        <position position="301"/>
    </location>
    <ligand>
        <name>heme c</name>
        <dbReference type="ChEBI" id="CHEBI:61717"/>
        <label>2</label>
    </ligand>
    <ligandPart>
        <name>Fe</name>
        <dbReference type="ChEBI" id="CHEBI:18248"/>
    </ligandPart>
</feature>
<dbReference type="GO" id="GO:0042597">
    <property type="term" value="C:periplasmic space"/>
    <property type="evidence" value="ECO:0007669"/>
    <property type="project" value="UniProtKB-SubCell"/>
</dbReference>
<gene>
    <name evidence="12" type="ORF">G4223_19145</name>
</gene>
<dbReference type="PROSITE" id="PS51007">
    <property type="entry name" value="CYTC"/>
    <property type="match status" value="2"/>
</dbReference>
<dbReference type="GO" id="GO:0046872">
    <property type="term" value="F:metal ion binding"/>
    <property type="evidence" value="ECO:0007669"/>
    <property type="project" value="UniProtKB-KW"/>
</dbReference>
<feature type="binding site" description="covalent" evidence="8">
    <location>
        <position position="221"/>
    </location>
    <ligand>
        <name>heme c</name>
        <dbReference type="ChEBI" id="CHEBI:61717"/>
        <label>2</label>
    </ligand>
</feature>
<evidence type="ECO:0000256" key="10">
    <source>
        <dbReference type="SAM" id="SignalP"/>
    </source>
</evidence>
<keyword evidence="5" id="KW-0574">Periplasm</keyword>
<evidence type="ECO:0000256" key="3">
    <source>
        <dbReference type="ARBA" id="ARBA00022723"/>
    </source>
</evidence>
<dbReference type="InterPro" id="IPR036909">
    <property type="entry name" value="Cyt_c-like_dom_sf"/>
</dbReference>
<dbReference type="GO" id="GO:0004130">
    <property type="term" value="F:cytochrome-c peroxidase activity"/>
    <property type="evidence" value="ECO:0007669"/>
    <property type="project" value="TreeGrafter"/>
</dbReference>
<keyword evidence="2 8" id="KW-0349">Heme</keyword>
<feature type="binding site" description="covalent" evidence="8">
    <location>
        <position position="82"/>
    </location>
    <ligand>
        <name>heme c</name>
        <dbReference type="ChEBI" id="CHEBI:61717"/>
        <label>1</label>
    </ligand>
</feature>